<evidence type="ECO:0000313" key="3">
    <source>
        <dbReference type="Proteomes" id="UP000326565"/>
    </source>
</evidence>
<dbReference type="EMBL" id="ML732310">
    <property type="protein sequence ID" value="KAB8070219.1"/>
    <property type="molecule type" value="Genomic_DNA"/>
</dbReference>
<organism evidence="2 3">
    <name type="scientific">Aspergillus leporis</name>
    <dbReference type="NCBI Taxonomy" id="41062"/>
    <lineage>
        <taxon>Eukaryota</taxon>
        <taxon>Fungi</taxon>
        <taxon>Dikarya</taxon>
        <taxon>Ascomycota</taxon>
        <taxon>Pezizomycotina</taxon>
        <taxon>Eurotiomycetes</taxon>
        <taxon>Eurotiomycetidae</taxon>
        <taxon>Eurotiales</taxon>
        <taxon>Aspergillaceae</taxon>
        <taxon>Aspergillus</taxon>
        <taxon>Aspergillus subgen. Circumdati</taxon>
    </lineage>
</organism>
<dbReference type="Pfam" id="PF13350">
    <property type="entry name" value="Y_phosphatase3"/>
    <property type="match status" value="1"/>
</dbReference>
<keyword evidence="3" id="KW-1185">Reference proteome</keyword>
<dbReference type="AlphaFoldDB" id="A0A5N5WPL3"/>
<proteinExistence type="predicted"/>
<dbReference type="InterPro" id="IPR029021">
    <property type="entry name" value="Prot-tyrosine_phosphatase-like"/>
</dbReference>
<dbReference type="OrthoDB" id="9988524at2759"/>
<evidence type="ECO:0000313" key="2">
    <source>
        <dbReference type="EMBL" id="KAB8070219.1"/>
    </source>
</evidence>
<accession>A0A5N5WPL3</accession>
<dbReference type="Proteomes" id="UP000326565">
    <property type="component" value="Unassembled WGS sequence"/>
</dbReference>
<reference evidence="2 3" key="1">
    <citation type="submission" date="2019-04" db="EMBL/GenBank/DDBJ databases">
        <title>Friends and foes A comparative genomics study of 23 Aspergillus species from section Flavi.</title>
        <authorList>
            <consortium name="DOE Joint Genome Institute"/>
            <person name="Kjaerbolling I."/>
            <person name="Vesth T."/>
            <person name="Frisvad J.C."/>
            <person name="Nybo J.L."/>
            <person name="Theobald S."/>
            <person name="Kildgaard S."/>
            <person name="Isbrandt T."/>
            <person name="Kuo A."/>
            <person name="Sato A."/>
            <person name="Lyhne E.K."/>
            <person name="Kogle M.E."/>
            <person name="Wiebenga A."/>
            <person name="Kun R.S."/>
            <person name="Lubbers R.J."/>
            <person name="Makela M.R."/>
            <person name="Barry K."/>
            <person name="Chovatia M."/>
            <person name="Clum A."/>
            <person name="Daum C."/>
            <person name="Haridas S."/>
            <person name="He G."/>
            <person name="LaButti K."/>
            <person name="Lipzen A."/>
            <person name="Mondo S."/>
            <person name="Riley R."/>
            <person name="Salamov A."/>
            <person name="Simmons B.A."/>
            <person name="Magnuson J.K."/>
            <person name="Henrissat B."/>
            <person name="Mortensen U.H."/>
            <person name="Larsen T.O."/>
            <person name="Devries R.P."/>
            <person name="Grigoriev I.V."/>
            <person name="Machida M."/>
            <person name="Baker S.E."/>
            <person name="Andersen M.R."/>
        </authorList>
    </citation>
    <scope>NUCLEOTIDE SEQUENCE [LARGE SCALE GENOMIC DNA]</scope>
    <source>
        <strain evidence="2 3">CBS 151.66</strain>
    </source>
</reference>
<dbReference type="PANTHER" id="PTHR31126:SF10">
    <property type="entry name" value="PROTEIN PHOSPHATASE, PUTATIVE (AFU_ORTHOLOGUE AFUA_6G06650)-RELATED"/>
    <property type="match status" value="1"/>
</dbReference>
<dbReference type="InterPro" id="IPR016130">
    <property type="entry name" value="Tyr_Pase_AS"/>
</dbReference>
<dbReference type="PROSITE" id="PS00383">
    <property type="entry name" value="TYR_PHOSPHATASE_1"/>
    <property type="match status" value="1"/>
</dbReference>
<dbReference type="GO" id="GO:0004721">
    <property type="term" value="F:phosphoprotein phosphatase activity"/>
    <property type="evidence" value="ECO:0007669"/>
    <property type="project" value="InterPro"/>
</dbReference>
<sequence>MTSHPRSSSIDLDSPDRPFDNVINFRDVGRSINRLMGKQVLKEGVLFRSARLDDASERDKRRLTDELNIATVVDLRSTTEHQMAATKLHAERGEFSPAPECNDHLFQLAGVRRYLISLTGKAFERSLLWRLDWWNFLKVLALAASGYRSDAVMIVGEQVMSPRGLIGLGQDTLDSSTAEMKEIFELFASGTGPVGGEKDATYPVLVHCTQGKDRTGLVVLMLLLLTGVVSDEAMIADYVRSEPELVVEVEERMKEIRKLGLSEDYTKCPDGFTTEIRSYLESRYGGVEGYLRYVGIGEEKLDVIREVLIA</sequence>
<dbReference type="InterPro" id="IPR026893">
    <property type="entry name" value="Tyr/Ser_Pase_IphP-type"/>
</dbReference>
<gene>
    <name evidence="2" type="ORF">BDV29DRAFT_181264</name>
</gene>
<protein>
    <submittedName>
        <fullName evidence="2">Protein-tyrosine phosphatase-like protein</fullName>
    </submittedName>
</protein>
<dbReference type="InterPro" id="IPR000387">
    <property type="entry name" value="Tyr_Pase_dom"/>
</dbReference>
<name>A0A5N5WPL3_9EURO</name>
<dbReference type="Gene3D" id="3.90.190.10">
    <property type="entry name" value="Protein tyrosine phosphatase superfamily"/>
    <property type="match status" value="1"/>
</dbReference>
<dbReference type="SUPFAM" id="SSF52799">
    <property type="entry name" value="(Phosphotyrosine protein) phosphatases II"/>
    <property type="match status" value="1"/>
</dbReference>
<feature type="domain" description="Tyrosine specific protein phosphatases" evidence="1">
    <location>
        <begin position="174"/>
        <end position="254"/>
    </location>
</feature>
<dbReference type="PANTHER" id="PTHR31126">
    <property type="entry name" value="TYROSINE-PROTEIN PHOSPHATASE"/>
    <property type="match status" value="1"/>
</dbReference>
<dbReference type="PROSITE" id="PS50056">
    <property type="entry name" value="TYR_PHOSPHATASE_2"/>
    <property type="match status" value="1"/>
</dbReference>
<evidence type="ECO:0000259" key="1">
    <source>
        <dbReference type="PROSITE" id="PS50056"/>
    </source>
</evidence>